<protein>
    <submittedName>
        <fullName evidence="1">Uncharacterized protein</fullName>
    </submittedName>
</protein>
<dbReference type="AlphaFoldDB" id="A0A8I0DU34"/>
<reference evidence="1 2" key="1">
    <citation type="submission" date="2020-08" db="EMBL/GenBank/DDBJ databases">
        <title>Genome public.</title>
        <authorList>
            <person name="Liu C."/>
            <person name="Sun Q."/>
        </authorList>
    </citation>
    <scope>NUCLEOTIDE SEQUENCE [LARGE SCALE GENOMIC DNA]</scope>
    <source>
        <strain evidence="1 2">NSJ-10</strain>
    </source>
</reference>
<dbReference type="EMBL" id="JACOOX010000003">
    <property type="protein sequence ID" value="MBC5662635.1"/>
    <property type="molecule type" value="Genomic_DNA"/>
</dbReference>
<dbReference type="Proteomes" id="UP000615234">
    <property type="component" value="Unassembled WGS sequence"/>
</dbReference>
<accession>A0A8I0DU34</accession>
<sequence length="46" mass="5473">MEKDSGKWIMYGVDWDDPQESWNTIVRHTHDIYPIATNAQIKKLLK</sequence>
<dbReference type="RefSeq" id="WP_182427472.1">
    <property type="nucleotide sequence ID" value="NZ_JACOOX010000003.1"/>
</dbReference>
<evidence type="ECO:0000313" key="2">
    <source>
        <dbReference type="Proteomes" id="UP000615234"/>
    </source>
</evidence>
<comment type="caution">
    <text evidence="1">The sequence shown here is derived from an EMBL/GenBank/DDBJ whole genome shotgun (WGS) entry which is preliminary data.</text>
</comment>
<proteinExistence type="predicted"/>
<evidence type="ECO:0000313" key="1">
    <source>
        <dbReference type="EMBL" id="MBC5662635.1"/>
    </source>
</evidence>
<name>A0A8I0DU34_9FIRM</name>
<gene>
    <name evidence="1" type="ORF">H8S09_06950</name>
</gene>
<organism evidence="1 2">
    <name type="scientific">Coprococcus hominis</name>
    <name type="common">ex Liu et al. 2022</name>
    <dbReference type="NCBI Taxonomy" id="2763039"/>
    <lineage>
        <taxon>Bacteria</taxon>
        <taxon>Bacillati</taxon>
        <taxon>Bacillota</taxon>
        <taxon>Clostridia</taxon>
        <taxon>Lachnospirales</taxon>
        <taxon>Lachnospiraceae</taxon>
        <taxon>Coprococcus</taxon>
    </lineage>
</organism>
<keyword evidence="2" id="KW-1185">Reference proteome</keyword>